<evidence type="ECO:0000313" key="3">
    <source>
        <dbReference type="EMBL" id="BAY69590.1"/>
    </source>
</evidence>
<feature type="transmembrane region" description="Helical" evidence="2">
    <location>
        <begin position="58"/>
        <end position="82"/>
    </location>
</feature>
<dbReference type="EMBL" id="AP018216">
    <property type="protein sequence ID" value="BAY69590.1"/>
    <property type="molecule type" value="Genomic_DNA"/>
</dbReference>
<accession>A0A1Z4KKT1</accession>
<evidence type="ECO:0000256" key="2">
    <source>
        <dbReference type="SAM" id="Phobius"/>
    </source>
</evidence>
<organism evidence="3 4">
    <name type="scientific">Trichormus variabilis NIES-23</name>
    <dbReference type="NCBI Taxonomy" id="1973479"/>
    <lineage>
        <taxon>Bacteria</taxon>
        <taxon>Bacillati</taxon>
        <taxon>Cyanobacteriota</taxon>
        <taxon>Cyanophyceae</taxon>
        <taxon>Nostocales</taxon>
        <taxon>Nostocaceae</taxon>
        <taxon>Trichormus</taxon>
    </lineage>
</organism>
<gene>
    <name evidence="3" type="ORF">NIES23_23840</name>
</gene>
<dbReference type="AlphaFoldDB" id="A0A1Z4KKT1"/>
<evidence type="ECO:0000313" key="4">
    <source>
        <dbReference type="Proteomes" id="UP000217507"/>
    </source>
</evidence>
<feature type="transmembrane region" description="Helical" evidence="2">
    <location>
        <begin position="102"/>
        <end position="126"/>
    </location>
</feature>
<evidence type="ECO:0000256" key="1">
    <source>
        <dbReference type="SAM" id="MobiDB-lite"/>
    </source>
</evidence>
<proteinExistence type="predicted"/>
<keyword evidence="2" id="KW-0472">Membrane</keyword>
<keyword evidence="2" id="KW-0812">Transmembrane</keyword>
<feature type="transmembrane region" description="Helical" evidence="2">
    <location>
        <begin position="35"/>
        <end position="52"/>
    </location>
</feature>
<name>A0A1Z4KKT1_ANAVA</name>
<protein>
    <submittedName>
        <fullName evidence="3">Uncharacterized protein</fullName>
    </submittedName>
</protein>
<feature type="compositionally biased region" description="Low complexity" evidence="1">
    <location>
        <begin position="190"/>
        <end position="206"/>
    </location>
</feature>
<keyword evidence="2" id="KW-1133">Transmembrane helix</keyword>
<sequence length="206" mass="23109">MESLNKEEYEAKDRAFYSAMISAWLNTKIERDKQLLGLSSTAIGLLVTLLRTTGVSNYIQISLFSFALFFFLITVIAVVCILDRNAKYIQEMLKQNKAQDKILIILDYVAIISFILGIILVVIIGVSSADMESKEKNLTMSNTKRINIDYQVNKEDKKSWTGISELRPQPPKAPQESPKTPNNPNPPTYSGSNESGNSNNTTNNCY</sequence>
<dbReference type="Proteomes" id="UP000217507">
    <property type="component" value="Chromosome"/>
</dbReference>
<reference evidence="3 4" key="1">
    <citation type="submission" date="2017-06" db="EMBL/GenBank/DDBJ databases">
        <title>Genome sequencing of cyanobaciteial culture collection at National Institute for Environmental Studies (NIES).</title>
        <authorList>
            <person name="Hirose Y."/>
            <person name="Shimura Y."/>
            <person name="Fujisawa T."/>
            <person name="Nakamura Y."/>
            <person name="Kawachi M."/>
        </authorList>
    </citation>
    <scope>NUCLEOTIDE SEQUENCE [LARGE SCALE GENOMIC DNA]</scope>
    <source>
        <strain evidence="3 4">NIES-23</strain>
    </source>
</reference>
<feature type="region of interest" description="Disordered" evidence="1">
    <location>
        <begin position="160"/>
        <end position="206"/>
    </location>
</feature>